<dbReference type="HOGENOM" id="CLU_1516085_0_0_6"/>
<keyword evidence="5" id="KW-1185">Reference proteome</keyword>
<dbReference type="KEGG" id="lha:LHA_1870"/>
<dbReference type="EMBL" id="LN681225">
    <property type="protein sequence ID" value="CEK10902.1"/>
    <property type="molecule type" value="Genomic_DNA"/>
</dbReference>
<dbReference type="STRING" id="449.LHA_1870"/>
<keyword evidence="1" id="KW-0963">Cytoplasm</keyword>
<dbReference type="GO" id="GO:0005829">
    <property type="term" value="C:cytosol"/>
    <property type="evidence" value="ECO:0007669"/>
    <property type="project" value="TreeGrafter"/>
</dbReference>
<keyword evidence="2" id="KW-0831">Ubiquinone biosynthesis</keyword>
<dbReference type="Pfam" id="PF04345">
    <property type="entry name" value="Chor_lyase"/>
    <property type="match status" value="1"/>
</dbReference>
<name>A0A0A8UUY0_LEGHA</name>
<sequence>MLNRIAKLQSADSPPEMLLSWLSHPFSLTEKLKNERGEAVLTVLRQEWDACSWWDRCVLGLMDNPVMHREILMTAQNKPCWYARTIIPHSCYERGDLFFKRLEHESLGVIVFSNPAIKRECIIYYPINSSFLEYYWLPPHLREENEDLWIRLSLFSLQKTFFCLIEILLPELLRIRN</sequence>
<evidence type="ECO:0000313" key="5">
    <source>
        <dbReference type="Proteomes" id="UP000032803"/>
    </source>
</evidence>
<dbReference type="PATRIC" id="fig|449.7.peg.2261"/>
<evidence type="ECO:0000256" key="2">
    <source>
        <dbReference type="ARBA" id="ARBA00022688"/>
    </source>
</evidence>
<dbReference type="GO" id="GO:0006744">
    <property type="term" value="P:ubiquinone biosynthetic process"/>
    <property type="evidence" value="ECO:0007669"/>
    <property type="project" value="UniProtKB-KW"/>
</dbReference>
<dbReference type="Gene3D" id="3.40.1410.10">
    <property type="entry name" value="Chorismate lyase-like"/>
    <property type="match status" value="1"/>
</dbReference>
<accession>A0A0A8UUY0</accession>
<evidence type="ECO:0000313" key="4">
    <source>
        <dbReference type="EMBL" id="CEK10902.1"/>
    </source>
</evidence>
<evidence type="ECO:0000256" key="3">
    <source>
        <dbReference type="ARBA" id="ARBA00023239"/>
    </source>
</evidence>
<keyword evidence="3" id="KW-0456">Lyase</keyword>
<dbReference type="Proteomes" id="UP000032803">
    <property type="component" value="Chromosome I"/>
</dbReference>
<dbReference type="AlphaFoldDB" id="A0A0A8UUY0"/>
<dbReference type="InterPro" id="IPR028978">
    <property type="entry name" value="Chorismate_lyase_/UTRA_dom_sf"/>
</dbReference>
<proteinExistence type="predicted"/>
<evidence type="ECO:0000256" key="1">
    <source>
        <dbReference type="ARBA" id="ARBA00022490"/>
    </source>
</evidence>
<organism evidence="4 5">
    <name type="scientific">Legionella hackeliae</name>
    <dbReference type="NCBI Taxonomy" id="449"/>
    <lineage>
        <taxon>Bacteria</taxon>
        <taxon>Pseudomonadati</taxon>
        <taxon>Pseudomonadota</taxon>
        <taxon>Gammaproteobacteria</taxon>
        <taxon>Legionellales</taxon>
        <taxon>Legionellaceae</taxon>
        <taxon>Legionella</taxon>
    </lineage>
</organism>
<dbReference type="PANTHER" id="PTHR38683">
    <property type="entry name" value="CHORISMATE PYRUVATE-LYASE"/>
    <property type="match status" value="1"/>
</dbReference>
<reference evidence="5" key="1">
    <citation type="submission" date="2014-09" db="EMBL/GenBank/DDBJ databases">
        <authorList>
            <person name="Gomez-Valero L."/>
        </authorList>
    </citation>
    <scope>NUCLEOTIDE SEQUENCE [LARGE SCALE GENOMIC DNA]</scope>
    <source>
        <strain evidence="5">ATCC35250</strain>
    </source>
</reference>
<protein>
    <submittedName>
        <fullName evidence="4">4-hydroxybenzoate synthetase</fullName>
    </submittedName>
</protein>
<dbReference type="PANTHER" id="PTHR38683:SF1">
    <property type="entry name" value="CHORISMATE PYRUVATE-LYASE"/>
    <property type="match status" value="1"/>
</dbReference>
<dbReference type="SUPFAM" id="SSF64288">
    <property type="entry name" value="Chorismate lyase-like"/>
    <property type="match status" value="1"/>
</dbReference>
<gene>
    <name evidence="4" type="primary">ubiC</name>
    <name evidence="4" type="ORF">LHA_1870</name>
</gene>
<dbReference type="InterPro" id="IPR007440">
    <property type="entry name" value="Chorismate--pyruvate_lyase"/>
</dbReference>
<dbReference type="GO" id="GO:0008813">
    <property type="term" value="F:chorismate lyase activity"/>
    <property type="evidence" value="ECO:0007669"/>
    <property type="project" value="InterPro"/>
</dbReference>